<organism evidence="3 4">
    <name type="scientific">Desulfovibrio ferrophilus</name>
    <dbReference type="NCBI Taxonomy" id="241368"/>
    <lineage>
        <taxon>Bacteria</taxon>
        <taxon>Pseudomonadati</taxon>
        <taxon>Thermodesulfobacteriota</taxon>
        <taxon>Desulfovibrionia</taxon>
        <taxon>Desulfovibrionales</taxon>
        <taxon>Desulfovibrionaceae</taxon>
        <taxon>Desulfovibrio</taxon>
    </lineage>
</organism>
<dbReference type="Pfam" id="PF01381">
    <property type="entry name" value="HTH_3"/>
    <property type="match status" value="1"/>
</dbReference>
<dbReference type="OrthoDB" id="5343295at2"/>
<proteinExistence type="predicted"/>
<dbReference type="Proteomes" id="UP000269883">
    <property type="component" value="Chromosome"/>
</dbReference>
<accession>A0A2Z6B0S8</accession>
<dbReference type="GO" id="GO:0005829">
    <property type="term" value="C:cytosol"/>
    <property type="evidence" value="ECO:0007669"/>
    <property type="project" value="TreeGrafter"/>
</dbReference>
<dbReference type="InterPro" id="IPR050807">
    <property type="entry name" value="TransReg_Diox_bact_type"/>
</dbReference>
<dbReference type="PROSITE" id="PS50943">
    <property type="entry name" value="HTH_CROC1"/>
    <property type="match status" value="1"/>
</dbReference>
<evidence type="ECO:0000259" key="2">
    <source>
        <dbReference type="PROSITE" id="PS50943"/>
    </source>
</evidence>
<dbReference type="CDD" id="cd00093">
    <property type="entry name" value="HTH_XRE"/>
    <property type="match status" value="1"/>
</dbReference>
<name>A0A2Z6B0S8_9BACT</name>
<dbReference type="PANTHER" id="PTHR46797">
    <property type="entry name" value="HTH-TYPE TRANSCRIPTIONAL REGULATOR"/>
    <property type="match status" value="1"/>
</dbReference>
<keyword evidence="1" id="KW-0238">DNA-binding</keyword>
<reference evidence="3 4" key="1">
    <citation type="journal article" date="2018" name="Sci. Adv.">
        <title>Multi-heme cytochromes provide a pathway for survival in energy-limited environments.</title>
        <authorList>
            <person name="Deng X."/>
            <person name="Dohmae N."/>
            <person name="Nealson K.H."/>
            <person name="Hashimoto K."/>
            <person name="Okamoto A."/>
        </authorList>
    </citation>
    <scope>NUCLEOTIDE SEQUENCE [LARGE SCALE GENOMIC DNA]</scope>
    <source>
        <strain evidence="3 4">IS5</strain>
    </source>
</reference>
<dbReference type="GO" id="GO:0003677">
    <property type="term" value="F:DNA binding"/>
    <property type="evidence" value="ECO:0007669"/>
    <property type="project" value="UniProtKB-KW"/>
</dbReference>
<dbReference type="EMBL" id="AP017378">
    <property type="protein sequence ID" value="BBD09006.1"/>
    <property type="molecule type" value="Genomic_DNA"/>
</dbReference>
<sequence length="183" mass="20256">MEQAYKEIAPRLAGLRDALDLSVEDLAAKLSVEPETVAAYESGVMEIPVSYLFKVAQECGVDLTVLISGAEAHLTNFSLVKAGEGLSVERRKDYDYKSLAYKFTGRKMEPFKIRVPAKKADEVKAVTHSGQEFIYMLEGRLELMLDGNPVILEPGDSLYFSSHTPHSLRALDGKDAEFIDVII</sequence>
<dbReference type="InterPro" id="IPR011051">
    <property type="entry name" value="RmlC_Cupin_sf"/>
</dbReference>
<dbReference type="Gene3D" id="2.60.120.10">
    <property type="entry name" value="Jelly Rolls"/>
    <property type="match status" value="1"/>
</dbReference>
<dbReference type="InterPro" id="IPR001387">
    <property type="entry name" value="Cro/C1-type_HTH"/>
</dbReference>
<dbReference type="AlphaFoldDB" id="A0A2Z6B0S8"/>
<dbReference type="PANTHER" id="PTHR46797:SF19">
    <property type="entry name" value="BLL2473 PROTEIN"/>
    <property type="match status" value="1"/>
</dbReference>
<keyword evidence="4" id="KW-1185">Reference proteome</keyword>
<dbReference type="Gene3D" id="1.10.260.40">
    <property type="entry name" value="lambda repressor-like DNA-binding domains"/>
    <property type="match status" value="1"/>
</dbReference>
<dbReference type="SUPFAM" id="SSF47413">
    <property type="entry name" value="lambda repressor-like DNA-binding domains"/>
    <property type="match status" value="1"/>
</dbReference>
<dbReference type="InterPro" id="IPR010982">
    <property type="entry name" value="Lambda_DNA-bd_dom_sf"/>
</dbReference>
<dbReference type="RefSeq" id="WP_126379613.1">
    <property type="nucleotide sequence ID" value="NZ_AP017378.1"/>
</dbReference>
<dbReference type="SMART" id="SM00530">
    <property type="entry name" value="HTH_XRE"/>
    <property type="match status" value="1"/>
</dbReference>
<dbReference type="SUPFAM" id="SSF51182">
    <property type="entry name" value="RmlC-like cupins"/>
    <property type="match status" value="1"/>
</dbReference>
<dbReference type="Pfam" id="PF07883">
    <property type="entry name" value="Cupin_2"/>
    <property type="match status" value="1"/>
</dbReference>
<protein>
    <submittedName>
        <fullName evidence="3">XRE family transcriptional regulator</fullName>
    </submittedName>
</protein>
<evidence type="ECO:0000256" key="1">
    <source>
        <dbReference type="ARBA" id="ARBA00023125"/>
    </source>
</evidence>
<gene>
    <name evidence="3" type="ORF">DFE_2280</name>
</gene>
<dbReference type="InterPro" id="IPR013096">
    <property type="entry name" value="Cupin_2"/>
</dbReference>
<dbReference type="GO" id="GO:0003700">
    <property type="term" value="F:DNA-binding transcription factor activity"/>
    <property type="evidence" value="ECO:0007669"/>
    <property type="project" value="TreeGrafter"/>
</dbReference>
<evidence type="ECO:0000313" key="4">
    <source>
        <dbReference type="Proteomes" id="UP000269883"/>
    </source>
</evidence>
<dbReference type="CDD" id="cd02209">
    <property type="entry name" value="cupin_XRE_C"/>
    <property type="match status" value="1"/>
</dbReference>
<feature type="domain" description="HTH cro/C1-type" evidence="2">
    <location>
        <begin position="12"/>
        <end position="66"/>
    </location>
</feature>
<dbReference type="KEGG" id="dfl:DFE_2280"/>
<evidence type="ECO:0000313" key="3">
    <source>
        <dbReference type="EMBL" id="BBD09006.1"/>
    </source>
</evidence>
<dbReference type="InterPro" id="IPR014710">
    <property type="entry name" value="RmlC-like_jellyroll"/>
</dbReference>